<dbReference type="SUPFAM" id="SSF54001">
    <property type="entry name" value="Cysteine proteinases"/>
    <property type="match status" value="1"/>
</dbReference>
<dbReference type="GO" id="GO:0016579">
    <property type="term" value="P:protein deubiquitination"/>
    <property type="evidence" value="ECO:0007669"/>
    <property type="project" value="InterPro"/>
</dbReference>
<feature type="domain" description="USP" evidence="3">
    <location>
        <begin position="1"/>
        <end position="156"/>
    </location>
</feature>
<feature type="chain" id="PRO_5044553795" evidence="2">
    <location>
        <begin position="24"/>
        <end position="156"/>
    </location>
</feature>
<proteinExistence type="inferred from homology"/>
<protein>
    <submittedName>
        <fullName evidence="6">USP domain-containing protein</fullName>
    </submittedName>
</protein>
<reference evidence="6" key="1">
    <citation type="submission" date="2016-06" db="UniProtKB">
        <authorList>
            <consortium name="WormBaseParasite"/>
        </authorList>
    </citation>
    <scope>IDENTIFICATION</scope>
</reference>
<organism evidence="5 6">
    <name type="scientific">Toxocara canis</name>
    <name type="common">Canine roundworm</name>
    <dbReference type="NCBI Taxonomy" id="6265"/>
    <lineage>
        <taxon>Eukaryota</taxon>
        <taxon>Metazoa</taxon>
        <taxon>Ecdysozoa</taxon>
        <taxon>Nematoda</taxon>
        <taxon>Chromadorea</taxon>
        <taxon>Rhabditida</taxon>
        <taxon>Spirurina</taxon>
        <taxon>Ascaridomorpha</taxon>
        <taxon>Ascaridoidea</taxon>
        <taxon>Toxocaridae</taxon>
        <taxon>Toxocara</taxon>
    </lineage>
</organism>
<evidence type="ECO:0000259" key="3">
    <source>
        <dbReference type="PROSITE" id="PS50235"/>
    </source>
</evidence>
<dbReference type="InterPro" id="IPR001394">
    <property type="entry name" value="Peptidase_C19_UCH"/>
</dbReference>
<dbReference type="InterPro" id="IPR050164">
    <property type="entry name" value="Peptidase_C19"/>
</dbReference>
<evidence type="ECO:0000256" key="1">
    <source>
        <dbReference type="ARBA" id="ARBA00009085"/>
    </source>
</evidence>
<dbReference type="PANTHER" id="PTHR24006">
    <property type="entry name" value="UBIQUITIN CARBOXYL-TERMINAL HYDROLASE"/>
    <property type="match status" value="1"/>
</dbReference>
<dbReference type="InterPro" id="IPR028889">
    <property type="entry name" value="USP"/>
</dbReference>
<sequence length="156" mass="17920">MRLIYCAALQLILDWCSFRGVSTTVDPYWDISLDVGQEALLSPSADGPHISLEDCLQRYIRPEQLGSAAKIKCARCETYEESTKQLTLKTLPMVACFHLKRFEHNSKHRKKMDTKVYYPQFIDMTPFTAAYRERSIGHEKKSNSVVADALTKNRNK</sequence>
<dbReference type="PROSITE" id="PS50235">
    <property type="entry name" value="USP_3"/>
    <property type="match status" value="1"/>
</dbReference>
<dbReference type="Pfam" id="PF00443">
    <property type="entry name" value="UCH"/>
    <property type="match status" value="1"/>
</dbReference>
<evidence type="ECO:0000313" key="6">
    <source>
        <dbReference type="WBParaSite" id="TCNE_0001996401-mRNA-1"/>
    </source>
</evidence>
<evidence type="ECO:0000313" key="5">
    <source>
        <dbReference type="Proteomes" id="UP000050794"/>
    </source>
</evidence>
<evidence type="ECO:0000313" key="4">
    <source>
        <dbReference type="EMBL" id="VDM51281.1"/>
    </source>
</evidence>
<dbReference type="PANTHER" id="PTHR24006:SF937">
    <property type="entry name" value="UBIQUITIN CARBOXYL-TERMINAL HYDROLASE"/>
    <property type="match status" value="1"/>
</dbReference>
<dbReference type="AlphaFoldDB" id="A0A183VGU0"/>
<dbReference type="GO" id="GO:0005634">
    <property type="term" value="C:nucleus"/>
    <property type="evidence" value="ECO:0007669"/>
    <property type="project" value="TreeGrafter"/>
</dbReference>
<comment type="similarity">
    <text evidence="1">Belongs to the peptidase C19 family.</text>
</comment>
<keyword evidence="2" id="KW-0732">Signal</keyword>
<gene>
    <name evidence="4" type="ORF">TCNE_LOCUS19960</name>
</gene>
<dbReference type="GO" id="GO:0005829">
    <property type="term" value="C:cytosol"/>
    <property type="evidence" value="ECO:0007669"/>
    <property type="project" value="TreeGrafter"/>
</dbReference>
<keyword evidence="5" id="KW-1185">Reference proteome</keyword>
<name>A0A183VGU0_TOXCA</name>
<dbReference type="WBParaSite" id="TCNE_0001996401-mRNA-1">
    <property type="protein sequence ID" value="TCNE_0001996401-mRNA-1"/>
    <property type="gene ID" value="TCNE_0001996401"/>
</dbReference>
<dbReference type="Gene3D" id="3.90.70.10">
    <property type="entry name" value="Cysteine proteinases"/>
    <property type="match status" value="1"/>
</dbReference>
<dbReference type="InterPro" id="IPR038765">
    <property type="entry name" value="Papain-like_cys_pep_sf"/>
</dbReference>
<reference evidence="4 5" key="2">
    <citation type="submission" date="2018-11" db="EMBL/GenBank/DDBJ databases">
        <authorList>
            <consortium name="Pathogen Informatics"/>
        </authorList>
    </citation>
    <scope>NUCLEOTIDE SEQUENCE [LARGE SCALE GENOMIC DNA]</scope>
</reference>
<dbReference type="Proteomes" id="UP000050794">
    <property type="component" value="Unassembled WGS sequence"/>
</dbReference>
<accession>A0A183VGU0</accession>
<dbReference type="GO" id="GO:0004843">
    <property type="term" value="F:cysteine-type deubiquitinase activity"/>
    <property type="evidence" value="ECO:0007669"/>
    <property type="project" value="InterPro"/>
</dbReference>
<dbReference type="EMBL" id="UYWY01027836">
    <property type="protein sequence ID" value="VDM51281.1"/>
    <property type="molecule type" value="Genomic_DNA"/>
</dbReference>
<evidence type="ECO:0000256" key="2">
    <source>
        <dbReference type="SAM" id="SignalP"/>
    </source>
</evidence>
<feature type="signal peptide" evidence="2">
    <location>
        <begin position="1"/>
        <end position="23"/>
    </location>
</feature>